<organism evidence="1 2">
    <name type="scientific">Canavalia gladiata</name>
    <name type="common">Sword bean</name>
    <name type="synonym">Dolichos gladiatus</name>
    <dbReference type="NCBI Taxonomy" id="3824"/>
    <lineage>
        <taxon>Eukaryota</taxon>
        <taxon>Viridiplantae</taxon>
        <taxon>Streptophyta</taxon>
        <taxon>Embryophyta</taxon>
        <taxon>Tracheophyta</taxon>
        <taxon>Spermatophyta</taxon>
        <taxon>Magnoliopsida</taxon>
        <taxon>eudicotyledons</taxon>
        <taxon>Gunneridae</taxon>
        <taxon>Pentapetalae</taxon>
        <taxon>rosids</taxon>
        <taxon>fabids</taxon>
        <taxon>Fabales</taxon>
        <taxon>Fabaceae</taxon>
        <taxon>Papilionoideae</taxon>
        <taxon>50 kb inversion clade</taxon>
        <taxon>NPAAA clade</taxon>
        <taxon>indigoferoid/millettioid clade</taxon>
        <taxon>Phaseoleae</taxon>
        <taxon>Canavalia</taxon>
    </lineage>
</organism>
<name>A0AAN9MZL5_CANGL</name>
<gene>
    <name evidence="1" type="ORF">VNO77_03006</name>
</gene>
<evidence type="ECO:0000313" key="2">
    <source>
        <dbReference type="Proteomes" id="UP001367508"/>
    </source>
</evidence>
<keyword evidence="2" id="KW-1185">Reference proteome</keyword>
<accession>A0AAN9MZL5</accession>
<reference evidence="1 2" key="1">
    <citation type="submission" date="2024-01" db="EMBL/GenBank/DDBJ databases">
        <title>The genomes of 5 underutilized Papilionoideae crops provide insights into root nodulation and disease resistanc.</title>
        <authorList>
            <person name="Jiang F."/>
        </authorList>
    </citation>
    <scope>NUCLEOTIDE SEQUENCE [LARGE SCALE GENOMIC DNA]</scope>
    <source>
        <strain evidence="1">LVBAO_FW01</strain>
        <tissue evidence="1">Leaves</tissue>
    </source>
</reference>
<proteinExistence type="predicted"/>
<evidence type="ECO:0000313" key="1">
    <source>
        <dbReference type="EMBL" id="KAK7360984.1"/>
    </source>
</evidence>
<dbReference type="Proteomes" id="UP001367508">
    <property type="component" value="Unassembled WGS sequence"/>
</dbReference>
<dbReference type="EMBL" id="JAYMYQ010000001">
    <property type="protein sequence ID" value="KAK7360984.1"/>
    <property type="molecule type" value="Genomic_DNA"/>
</dbReference>
<sequence>MLRMLKHNTYGRVPKGINRFKVLEVYDPNRQSTFLRSHHSLGNLSQQVPRLHLGVDTVLLSCALVHNLFRAWFFMKLPQTAKLTCTAANGNLAHGHADSVAHSGSCSLRMERHSSFKDLPWQIKRQYQNSH</sequence>
<protein>
    <submittedName>
        <fullName evidence="1">Uncharacterized protein</fullName>
    </submittedName>
</protein>
<dbReference type="AlphaFoldDB" id="A0AAN9MZL5"/>
<comment type="caution">
    <text evidence="1">The sequence shown here is derived from an EMBL/GenBank/DDBJ whole genome shotgun (WGS) entry which is preliminary data.</text>
</comment>